<dbReference type="RefSeq" id="WP_184142017.1">
    <property type="nucleotide sequence ID" value="NZ_JACHIK010000003.1"/>
</dbReference>
<dbReference type="Proteomes" id="UP000535406">
    <property type="component" value="Unassembled WGS sequence"/>
</dbReference>
<dbReference type="AlphaFoldDB" id="A0A7W7YTE0"/>
<keyword evidence="1" id="KW-0732">Signal</keyword>
<comment type="caution">
    <text evidence="2">The sequence shown here is derived from an EMBL/GenBank/DDBJ whole genome shotgun (WGS) entry which is preliminary data.</text>
</comment>
<proteinExistence type="predicted"/>
<name>A0A7W7YTE0_9HYPH</name>
<dbReference type="EMBL" id="JACHIK010000003">
    <property type="protein sequence ID" value="MBB5041911.1"/>
    <property type="molecule type" value="Genomic_DNA"/>
</dbReference>
<gene>
    <name evidence="2" type="ORF">HNQ66_001294</name>
</gene>
<evidence type="ECO:0000313" key="3">
    <source>
        <dbReference type="Proteomes" id="UP000535406"/>
    </source>
</evidence>
<feature type="chain" id="PRO_5031412158" evidence="1">
    <location>
        <begin position="23"/>
        <end position="119"/>
    </location>
</feature>
<keyword evidence="3" id="KW-1185">Reference proteome</keyword>
<evidence type="ECO:0000256" key="1">
    <source>
        <dbReference type="SAM" id="SignalP"/>
    </source>
</evidence>
<evidence type="ECO:0000313" key="2">
    <source>
        <dbReference type="EMBL" id="MBB5041911.1"/>
    </source>
</evidence>
<feature type="signal peptide" evidence="1">
    <location>
        <begin position="1"/>
        <end position="22"/>
    </location>
</feature>
<protein>
    <submittedName>
        <fullName evidence="2">Uncharacterized protein</fullName>
    </submittedName>
</protein>
<reference evidence="2 3" key="1">
    <citation type="submission" date="2020-08" db="EMBL/GenBank/DDBJ databases">
        <title>Genomic Encyclopedia of Type Strains, Phase IV (KMG-IV): sequencing the most valuable type-strain genomes for metagenomic binning, comparative biology and taxonomic classification.</title>
        <authorList>
            <person name="Goeker M."/>
        </authorList>
    </citation>
    <scope>NUCLEOTIDE SEQUENCE [LARGE SCALE GENOMIC DNA]</scope>
    <source>
        <strain evidence="2 3">DSM 21319</strain>
    </source>
</reference>
<sequence>MSRRVIGCVAAFAVLSQVPAGAQENITPAEMMARLNSMQTAREAGQIIATADACGYTLNPEKVSTFMRDTLAEMDQSARMVFQSAAGAQKIRMGEMSEIERTGACALQAKLAKKMGLMN</sequence>
<organism evidence="2 3">
    <name type="scientific">Shinella fusca</name>
    <dbReference type="NCBI Taxonomy" id="544480"/>
    <lineage>
        <taxon>Bacteria</taxon>
        <taxon>Pseudomonadati</taxon>
        <taxon>Pseudomonadota</taxon>
        <taxon>Alphaproteobacteria</taxon>
        <taxon>Hyphomicrobiales</taxon>
        <taxon>Rhizobiaceae</taxon>
        <taxon>Shinella</taxon>
    </lineage>
</organism>
<accession>A0A7W7YTE0</accession>